<evidence type="ECO:0000313" key="1">
    <source>
        <dbReference type="EMBL" id="QOX63967.1"/>
    </source>
</evidence>
<protein>
    <submittedName>
        <fullName evidence="1">Uncharacterized protein</fullName>
    </submittedName>
</protein>
<reference evidence="1" key="1">
    <citation type="submission" date="2019-08" db="EMBL/GenBank/DDBJ databases">
        <title>Genome sequence of Clostridiales bacterium MT110.</title>
        <authorList>
            <person name="Cao J."/>
        </authorList>
    </citation>
    <scope>NUCLEOTIDE SEQUENCE</scope>
    <source>
        <strain evidence="1">MT110</strain>
    </source>
</reference>
<accession>A0ACD1ABS6</accession>
<name>A0ACD1ABS6_9FIRM</name>
<dbReference type="Proteomes" id="UP000594014">
    <property type="component" value="Chromosome"/>
</dbReference>
<dbReference type="EMBL" id="CP042469">
    <property type="protein sequence ID" value="QOX63967.1"/>
    <property type="molecule type" value="Genomic_DNA"/>
</dbReference>
<proteinExistence type="predicted"/>
<evidence type="ECO:0000313" key="2">
    <source>
        <dbReference type="Proteomes" id="UP000594014"/>
    </source>
</evidence>
<sequence length="150" mass="17169">MTMNIHTRDFGIIPVEDDAVFDFQDGLYGFEDSKRFAVFEKSIDDISFLYLQSLDHEIPCFLVFEPWDLHPDYRPVLSPEDLSRCQVSSIDELIFLAIANVPSTIENLSINIKSPVVLNPKTRKARQVILQNPEYTVKYLPFQKDGKAGA</sequence>
<gene>
    <name evidence="1" type="ORF">FRZ06_11795</name>
</gene>
<keyword evidence="2" id="KW-1185">Reference proteome</keyword>
<organism evidence="1 2">
    <name type="scientific">Anoxybacterium hadale</name>
    <dbReference type="NCBI Taxonomy" id="3408580"/>
    <lineage>
        <taxon>Bacteria</taxon>
        <taxon>Bacillati</taxon>
        <taxon>Bacillota</taxon>
        <taxon>Clostridia</taxon>
        <taxon>Peptostreptococcales</taxon>
        <taxon>Anaerovoracaceae</taxon>
        <taxon>Anoxybacterium</taxon>
    </lineage>
</organism>